<feature type="compositionally biased region" description="Basic and acidic residues" evidence="1">
    <location>
        <begin position="21"/>
        <end position="30"/>
    </location>
</feature>
<dbReference type="PANTHER" id="PTHR44329">
    <property type="entry name" value="SERINE/THREONINE-PROTEIN KINASE TNNI3K-RELATED"/>
    <property type="match status" value="1"/>
</dbReference>
<dbReference type="GO" id="GO:0005524">
    <property type="term" value="F:ATP binding"/>
    <property type="evidence" value="ECO:0007669"/>
    <property type="project" value="InterPro"/>
</dbReference>
<feature type="domain" description="Protein kinase" evidence="2">
    <location>
        <begin position="362"/>
        <end position="606"/>
    </location>
</feature>
<feature type="region of interest" description="Disordered" evidence="1">
    <location>
        <begin position="795"/>
        <end position="845"/>
    </location>
</feature>
<dbReference type="GO" id="GO:0004674">
    <property type="term" value="F:protein serine/threonine kinase activity"/>
    <property type="evidence" value="ECO:0007669"/>
    <property type="project" value="TreeGrafter"/>
</dbReference>
<dbReference type="PROSITE" id="PS50011">
    <property type="entry name" value="PROTEIN_KINASE_DOM"/>
    <property type="match status" value="1"/>
</dbReference>
<feature type="compositionally biased region" description="Basic and acidic residues" evidence="1">
    <location>
        <begin position="602"/>
        <end position="615"/>
    </location>
</feature>
<accession>A0A6A6X3L1</accession>
<dbReference type="InterPro" id="IPR011009">
    <property type="entry name" value="Kinase-like_dom_sf"/>
</dbReference>
<keyword evidence="4" id="KW-1185">Reference proteome</keyword>
<dbReference type="CDD" id="cd00180">
    <property type="entry name" value="PKc"/>
    <property type="match status" value="1"/>
</dbReference>
<organism evidence="3 4">
    <name type="scientific">Melanomma pulvis-pyrius CBS 109.77</name>
    <dbReference type="NCBI Taxonomy" id="1314802"/>
    <lineage>
        <taxon>Eukaryota</taxon>
        <taxon>Fungi</taxon>
        <taxon>Dikarya</taxon>
        <taxon>Ascomycota</taxon>
        <taxon>Pezizomycotina</taxon>
        <taxon>Dothideomycetes</taxon>
        <taxon>Pleosporomycetidae</taxon>
        <taxon>Pleosporales</taxon>
        <taxon>Melanommataceae</taxon>
        <taxon>Melanomma</taxon>
    </lineage>
</organism>
<feature type="compositionally biased region" description="Polar residues" evidence="1">
    <location>
        <begin position="648"/>
        <end position="667"/>
    </location>
</feature>
<feature type="region of interest" description="Disordered" evidence="1">
    <location>
        <begin position="1"/>
        <end position="187"/>
    </location>
</feature>
<feature type="compositionally biased region" description="Low complexity" evidence="1">
    <location>
        <begin position="1011"/>
        <end position="1024"/>
    </location>
</feature>
<gene>
    <name evidence="3" type="ORF">K505DRAFT_310239</name>
</gene>
<feature type="compositionally biased region" description="Basic and acidic residues" evidence="1">
    <location>
        <begin position="830"/>
        <end position="844"/>
    </location>
</feature>
<feature type="compositionally biased region" description="Pro residues" evidence="1">
    <location>
        <begin position="998"/>
        <end position="1010"/>
    </location>
</feature>
<dbReference type="OrthoDB" id="635774at2759"/>
<feature type="compositionally biased region" description="Basic and acidic residues" evidence="1">
    <location>
        <begin position="68"/>
        <end position="81"/>
    </location>
</feature>
<evidence type="ECO:0000256" key="1">
    <source>
        <dbReference type="SAM" id="MobiDB-lite"/>
    </source>
</evidence>
<dbReference type="Proteomes" id="UP000799757">
    <property type="component" value="Unassembled WGS sequence"/>
</dbReference>
<dbReference type="InterPro" id="IPR001245">
    <property type="entry name" value="Ser-Thr/Tyr_kinase_cat_dom"/>
</dbReference>
<feature type="region of interest" description="Disordered" evidence="1">
    <location>
        <begin position="602"/>
        <end position="707"/>
    </location>
</feature>
<sequence length="1057" mass="117832">MPNLLAPDAGESSRSRSRQRARTEANEHRSMWNRLSLQKIGSWLKREEEEPPPPPPSEKLEHVDEDNKENGRPHSSAEHHGRAGGFLNRRSSRRAVPGLPRPLTFKRMNSEKRDKLLPVPVDGEQRRAASADRRDPNAVKRNLSVPRISVPSMSAPDVLSPHNSDSHQKPQPQPTIGGGRDSNIPAGARQVDYGLDESIDYLSAGEPPPLSIAGDSYYEKGSQRSSSDIDEIQLQEELEAKWILNLSMHFRDLSDREKFFVTYAEEPNKWRRVTVSCDYRELTPDSLESDLKSLHYQRDKSARIYEAIRDSLPDIQFYDTVTNLKLQTSDGRLHVHVTEDVNEIIPYPPLSAVEHLECKKFKESAITFDSHISGFVYKVGVNHKVFIKKEIPGPDAVEEFLYEINALCSLRDSKSVIKFEGIIVDEKNELIKGLLISYADQGALVDLLYDYKGSDRMLWDRREKWARQIVQGLSEIHEAGFVQGDFTLSNIVIDHNDDAKIIDINRRGCPVGWEPPELAKLIESGQRISIYIGVKSDLFQLGMVLWALCEQQDEPERQERPLYRTFSRYSTVPTYFRDIVKACLSDSPRERPIAKEILAKFPEEAIDQPKPEKPSHQSVSTHRSDKEYIDPATAVGLEDISKHRQRSRSSFSNVHMPSTEYIGSSGSYILPDPSSARGRSPGVLRSSSRNRQSDCSPYPAPRSIMSLDDSELENELASLPASRETRWEQIYVDGDTKLVQRGGGEIDPHDFASQEPKDVCITTPPGELESSFIGSKKSDDTPLSLSTVAEMLPTNVQQVSPTVDSGGESGSGSLGKDLGHQRGPSAKASFSDRVHHLSQAEDPPHTLVDLENEIAMDASITSSMAPSRVGTGFSIAERFGSPLHQDSGFNEPARVSYESERIRQSLEITMADLALAQGLDITIEERLWDEKDGTLFGEGVKGSELMVKPLPEAERRVTEEVARDKALEEKVSNTTIRPPSILIPEFHHKAVDTATSPPCSPTTSPPPLPLLLPDTTTTTTTTLPHPEPTSQPSTPRPPPTAPPRPSARRRPGSRPAI</sequence>
<dbReference type="InterPro" id="IPR051681">
    <property type="entry name" value="Ser/Thr_Kinases-Pseudokinases"/>
</dbReference>
<evidence type="ECO:0000313" key="4">
    <source>
        <dbReference type="Proteomes" id="UP000799757"/>
    </source>
</evidence>
<proteinExistence type="predicted"/>
<dbReference type="EMBL" id="MU002039">
    <property type="protein sequence ID" value="KAF2791080.1"/>
    <property type="molecule type" value="Genomic_DNA"/>
</dbReference>
<feature type="compositionally biased region" description="Basic residues" evidence="1">
    <location>
        <begin position="1046"/>
        <end position="1057"/>
    </location>
</feature>
<dbReference type="Gene3D" id="1.10.510.10">
    <property type="entry name" value="Transferase(Phosphotransferase) domain 1"/>
    <property type="match status" value="1"/>
</dbReference>
<dbReference type="AlphaFoldDB" id="A0A6A6X3L1"/>
<evidence type="ECO:0000259" key="2">
    <source>
        <dbReference type="PROSITE" id="PS50011"/>
    </source>
</evidence>
<feature type="compositionally biased region" description="Pro residues" evidence="1">
    <location>
        <begin position="1025"/>
        <end position="1045"/>
    </location>
</feature>
<dbReference type="SUPFAM" id="SSF56112">
    <property type="entry name" value="Protein kinase-like (PK-like)"/>
    <property type="match status" value="1"/>
</dbReference>
<dbReference type="InterPro" id="IPR000719">
    <property type="entry name" value="Prot_kinase_dom"/>
</dbReference>
<feature type="compositionally biased region" description="Basic and acidic residues" evidence="1">
    <location>
        <begin position="123"/>
        <end position="138"/>
    </location>
</feature>
<evidence type="ECO:0000313" key="3">
    <source>
        <dbReference type="EMBL" id="KAF2791080.1"/>
    </source>
</evidence>
<name>A0A6A6X3L1_9PLEO</name>
<reference evidence="3" key="1">
    <citation type="journal article" date="2020" name="Stud. Mycol.">
        <title>101 Dothideomycetes genomes: a test case for predicting lifestyles and emergence of pathogens.</title>
        <authorList>
            <person name="Haridas S."/>
            <person name="Albert R."/>
            <person name="Binder M."/>
            <person name="Bloem J."/>
            <person name="Labutti K."/>
            <person name="Salamov A."/>
            <person name="Andreopoulos B."/>
            <person name="Baker S."/>
            <person name="Barry K."/>
            <person name="Bills G."/>
            <person name="Bluhm B."/>
            <person name="Cannon C."/>
            <person name="Castanera R."/>
            <person name="Culley D."/>
            <person name="Daum C."/>
            <person name="Ezra D."/>
            <person name="Gonzalez J."/>
            <person name="Henrissat B."/>
            <person name="Kuo A."/>
            <person name="Liang C."/>
            <person name="Lipzen A."/>
            <person name="Lutzoni F."/>
            <person name="Magnuson J."/>
            <person name="Mondo S."/>
            <person name="Nolan M."/>
            <person name="Ohm R."/>
            <person name="Pangilinan J."/>
            <person name="Park H.-J."/>
            <person name="Ramirez L."/>
            <person name="Alfaro M."/>
            <person name="Sun H."/>
            <person name="Tritt A."/>
            <person name="Yoshinaga Y."/>
            <person name="Zwiers L.-H."/>
            <person name="Turgeon B."/>
            <person name="Goodwin S."/>
            <person name="Spatafora J."/>
            <person name="Crous P."/>
            <person name="Grigoriev I."/>
        </authorList>
    </citation>
    <scope>NUCLEOTIDE SEQUENCE</scope>
    <source>
        <strain evidence="3">CBS 109.77</strain>
    </source>
</reference>
<protein>
    <recommendedName>
        <fullName evidence="2">Protein kinase domain-containing protein</fullName>
    </recommendedName>
</protein>
<dbReference type="Pfam" id="PF07714">
    <property type="entry name" value="PK_Tyr_Ser-Thr"/>
    <property type="match status" value="1"/>
</dbReference>
<feature type="region of interest" description="Disordered" evidence="1">
    <location>
        <begin position="982"/>
        <end position="1057"/>
    </location>
</feature>
<feature type="compositionally biased region" description="Polar residues" evidence="1">
    <location>
        <begin position="685"/>
        <end position="695"/>
    </location>
</feature>